<evidence type="ECO:0000313" key="2">
    <source>
        <dbReference type="EMBL" id="EGG53831.1"/>
    </source>
</evidence>
<organism evidence="2 3">
    <name type="scientific">Parasutterella excrementihominis YIT 11859</name>
    <dbReference type="NCBI Taxonomy" id="762966"/>
    <lineage>
        <taxon>Bacteria</taxon>
        <taxon>Pseudomonadati</taxon>
        <taxon>Pseudomonadota</taxon>
        <taxon>Betaproteobacteria</taxon>
        <taxon>Burkholderiales</taxon>
        <taxon>Sutterellaceae</taxon>
        <taxon>Parasutterella</taxon>
    </lineage>
</organism>
<reference evidence="2 3" key="1">
    <citation type="submission" date="2011-02" db="EMBL/GenBank/DDBJ databases">
        <authorList>
            <person name="Weinstock G."/>
            <person name="Sodergren E."/>
            <person name="Clifton S."/>
            <person name="Fulton L."/>
            <person name="Fulton B."/>
            <person name="Courtney L."/>
            <person name="Fronick C."/>
            <person name="Harrison M."/>
            <person name="Strong C."/>
            <person name="Farmer C."/>
            <person name="Delahaunty K."/>
            <person name="Markovic C."/>
            <person name="Hall O."/>
            <person name="Minx P."/>
            <person name="Tomlinson C."/>
            <person name="Mitreva M."/>
            <person name="Hou S."/>
            <person name="Chen J."/>
            <person name="Wollam A."/>
            <person name="Pepin K.H."/>
            <person name="Johnson M."/>
            <person name="Bhonagiri V."/>
            <person name="Zhang X."/>
            <person name="Suruliraj S."/>
            <person name="Warren W."/>
            <person name="Chinwalla A."/>
            <person name="Mardis E.R."/>
            <person name="Wilson R.K."/>
        </authorList>
    </citation>
    <scope>NUCLEOTIDE SEQUENCE [LARGE SCALE GENOMIC DNA]</scope>
    <source>
        <strain evidence="2 3">YIT 11859</strain>
    </source>
</reference>
<proteinExistence type="predicted"/>
<dbReference type="EMBL" id="AFBP01000050">
    <property type="protein sequence ID" value="EGG53831.1"/>
    <property type="molecule type" value="Genomic_DNA"/>
</dbReference>
<keyword evidence="3" id="KW-1185">Reference proteome</keyword>
<gene>
    <name evidence="2" type="ORF">HMPREF9439_01693</name>
</gene>
<dbReference type="HOGENOM" id="CLU_3046213_0_0_4"/>
<dbReference type="Proteomes" id="UP000005156">
    <property type="component" value="Unassembled WGS sequence"/>
</dbReference>
<comment type="caution">
    <text evidence="2">The sequence shown here is derived from an EMBL/GenBank/DDBJ whole genome shotgun (WGS) entry which is preliminary data.</text>
</comment>
<name>F3QL75_9BURK</name>
<sequence>MIPRRKTLSSAAAEVNGLTTRTNDKRERRKNLLFIALEKIPSEETPEGIVKEKM</sequence>
<feature type="region of interest" description="Disordered" evidence="1">
    <location>
        <begin position="1"/>
        <end position="27"/>
    </location>
</feature>
<evidence type="ECO:0000256" key="1">
    <source>
        <dbReference type="SAM" id="MobiDB-lite"/>
    </source>
</evidence>
<accession>F3QL75</accession>
<dbReference type="AlphaFoldDB" id="F3QL75"/>
<evidence type="ECO:0000313" key="3">
    <source>
        <dbReference type="Proteomes" id="UP000005156"/>
    </source>
</evidence>
<protein>
    <submittedName>
        <fullName evidence="2">Uncharacterized protein</fullName>
    </submittedName>
</protein>